<name>A0A7X2T3N9_9FIRM</name>
<dbReference type="Pfam" id="PF12822">
    <property type="entry name" value="ECF_trnsprt"/>
    <property type="match status" value="1"/>
</dbReference>
<dbReference type="PANTHER" id="PTHR38438:SF1">
    <property type="entry name" value="RIBOFLAVIN TRANSPORTER RIBU"/>
    <property type="match status" value="1"/>
</dbReference>
<dbReference type="GO" id="GO:0005886">
    <property type="term" value="C:plasma membrane"/>
    <property type="evidence" value="ECO:0007669"/>
    <property type="project" value="UniProtKB-SubCell"/>
</dbReference>
<gene>
    <name evidence="10" type="ORF">FYJ50_06720</name>
</gene>
<feature type="transmembrane region" description="Helical" evidence="9">
    <location>
        <begin position="111"/>
        <end position="138"/>
    </location>
</feature>
<organism evidence="10 11">
    <name type="scientific">Floccifex porci</name>
    <dbReference type="NCBI Taxonomy" id="2606629"/>
    <lineage>
        <taxon>Bacteria</taxon>
        <taxon>Bacillati</taxon>
        <taxon>Bacillota</taxon>
        <taxon>Erysipelotrichia</taxon>
        <taxon>Erysipelotrichales</taxon>
        <taxon>Erysipelotrichaceae</taxon>
        <taxon>Floccifex</taxon>
    </lineage>
</organism>
<dbReference type="InterPro" id="IPR024529">
    <property type="entry name" value="ECF_trnsprt_substrate-spec"/>
</dbReference>
<keyword evidence="7 8" id="KW-0472">Membrane</keyword>
<comment type="similarity">
    <text evidence="2 8">Belongs to the prokaryotic riboflavin transporter (P-RFT) (TC 2.A.87) family.</text>
</comment>
<evidence type="ECO:0000256" key="1">
    <source>
        <dbReference type="ARBA" id="ARBA00004651"/>
    </source>
</evidence>
<accession>A0A7X2T3N9</accession>
<dbReference type="Proteomes" id="UP000470082">
    <property type="component" value="Unassembled WGS sequence"/>
</dbReference>
<evidence type="ECO:0000256" key="6">
    <source>
        <dbReference type="ARBA" id="ARBA00022989"/>
    </source>
</evidence>
<dbReference type="GO" id="GO:0032217">
    <property type="term" value="F:riboflavin transmembrane transporter activity"/>
    <property type="evidence" value="ECO:0007669"/>
    <property type="project" value="UniProtKB-UniRule"/>
</dbReference>
<evidence type="ECO:0000256" key="8">
    <source>
        <dbReference type="PIRNR" id="PIRNR037778"/>
    </source>
</evidence>
<reference evidence="10 11" key="1">
    <citation type="submission" date="2019-08" db="EMBL/GenBank/DDBJ databases">
        <title>In-depth cultivation of the pig gut microbiome towards novel bacterial diversity and tailored functional studies.</title>
        <authorList>
            <person name="Wylensek D."/>
            <person name="Hitch T.C.A."/>
            <person name="Clavel T."/>
        </authorList>
    </citation>
    <scope>NUCLEOTIDE SEQUENCE [LARGE SCALE GENOMIC DNA]</scope>
    <source>
        <strain evidence="10 11">LKV-178-WT-2G</strain>
    </source>
</reference>
<evidence type="ECO:0000256" key="4">
    <source>
        <dbReference type="ARBA" id="ARBA00022475"/>
    </source>
</evidence>
<dbReference type="PIRSF" id="PIRSF037778">
    <property type="entry name" value="UCP037778_transp_RibU"/>
    <property type="match status" value="1"/>
</dbReference>
<dbReference type="PANTHER" id="PTHR38438">
    <property type="entry name" value="RIBOFLAVIN TRANSPORTER RIBU"/>
    <property type="match status" value="1"/>
</dbReference>
<evidence type="ECO:0000313" key="10">
    <source>
        <dbReference type="EMBL" id="MSS01789.1"/>
    </source>
</evidence>
<evidence type="ECO:0000256" key="5">
    <source>
        <dbReference type="ARBA" id="ARBA00022692"/>
    </source>
</evidence>
<feature type="transmembrane region" description="Helical" evidence="9">
    <location>
        <begin position="46"/>
        <end position="70"/>
    </location>
</feature>
<evidence type="ECO:0000313" key="11">
    <source>
        <dbReference type="Proteomes" id="UP000470082"/>
    </source>
</evidence>
<evidence type="ECO:0000256" key="7">
    <source>
        <dbReference type="ARBA" id="ARBA00023136"/>
    </source>
</evidence>
<keyword evidence="3 8" id="KW-0813">Transport</keyword>
<evidence type="ECO:0000256" key="3">
    <source>
        <dbReference type="ARBA" id="ARBA00022448"/>
    </source>
</evidence>
<keyword evidence="4 8" id="KW-1003">Cell membrane</keyword>
<feature type="transmembrane region" description="Helical" evidence="9">
    <location>
        <begin position="163"/>
        <end position="187"/>
    </location>
</feature>
<dbReference type="RefSeq" id="WP_154460392.1">
    <property type="nucleotide sequence ID" value="NZ_VUMM01000012.1"/>
</dbReference>
<keyword evidence="5 9" id="KW-0812">Transmembrane</keyword>
<comment type="caution">
    <text evidence="10">The sequence shown here is derived from an EMBL/GenBank/DDBJ whole genome shotgun (WGS) entry which is preliminary data.</text>
</comment>
<evidence type="ECO:0000256" key="2">
    <source>
        <dbReference type="ARBA" id="ARBA00005540"/>
    </source>
</evidence>
<feature type="transmembrane region" description="Helical" evidence="9">
    <location>
        <begin position="6"/>
        <end position="25"/>
    </location>
</feature>
<dbReference type="Gene3D" id="1.10.1760.20">
    <property type="match status" value="1"/>
</dbReference>
<comment type="function">
    <text evidence="8">Probably a riboflavin-binding protein that interacts with the energy-coupling factor (ECF) ABC-transporter complex.</text>
</comment>
<proteinExistence type="inferred from homology"/>
<evidence type="ECO:0000256" key="9">
    <source>
        <dbReference type="SAM" id="Phobius"/>
    </source>
</evidence>
<dbReference type="AlphaFoldDB" id="A0A7X2T3N9"/>
<dbReference type="InterPro" id="IPR025720">
    <property type="entry name" value="RibU"/>
</dbReference>
<keyword evidence="11" id="KW-1185">Reference proteome</keyword>
<comment type="subcellular location">
    <subcellularLocation>
        <location evidence="1">Cell membrane</location>
        <topology evidence="1">Multi-pass membrane protein</topology>
    </subcellularLocation>
</comment>
<sequence length="200" mass="22222">MKNSRVRTITMAAIMGAVAFILQFFSFNVPFLSPFANFDFSALPEIMGGFILGPIGAIEIIVIKLGLILAFKGTTSLFTGEIQNFILSCAYVLPAILYYRKNRTKKGAITGLLLGIIISVVIAIFTNLYLIFPAYIYLYGMSWDQILGICAAVNPYISTKISFVAFSVIPFNLISRCTTSIITFLLYKKISKPIKHFIQE</sequence>
<keyword evidence="6 9" id="KW-1133">Transmembrane helix</keyword>
<dbReference type="EMBL" id="VUMM01000012">
    <property type="protein sequence ID" value="MSS01789.1"/>
    <property type="molecule type" value="Genomic_DNA"/>
</dbReference>
<protein>
    <recommendedName>
        <fullName evidence="8">Riboflavin transporter</fullName>
    </recommendedName>
</protein>